<organism evidence="2">
    <name type="scientific">Medicago truncatula</name>
    <name type="common">Barrel medic</name>
    <name type="synonym">Medicago tribuloides</name>
    <dbReference type="NCBI Taxonomy" id="3880"/>
    <lineage>
        <taxon>Eukaryota</taxon>
        <taxon>Viridiplantae</taxon>
        <taxon>Streptophyta</taxon>
        <taxon>Embryophyta</taxon>
        <taxon>Tracheophyta</taxon>
        <taxon>Spermatophyta</taxon>
        <taxon>Magnoliopsida</taxon>
        <taxon>eudicotyledons</taxon>
        <taxon>Gunneridae</taxon>
        <taxon>Pentapetalae</taxon>
        <taxon>rosids</taxon>
        <taxon>fabids</taxon>
        <taxon>Fabales</taxon>
        <taxon>Fabaceae</taxon>
        <taxon>Papilionoideae</taxon>
        <taxon>50 kb inversion clade</taxon>
        <taxon>NPAAA clade</taxon>
        <taxon>Hologalegina</taxon>
        <taxon>IRL clade</taxon>
        <taxon>Trifolieae</taxon>
        <taxon>Medicago</taxon>
    </lineage>
</organism>
<dbReference type="AlphaFoldDB" id="A0A396GXH7"/>
<name>A0A396GXH7_MEDTR</name>
<evidence type="ECO:0000313" key="2">
    <source>
        <dbReference type="EMBL" id="RHN45802.1"/>
    </source>
</evidence>
<gene>
    <name evidence="2" type="ORF">MtrunA17_Chr7g0235371</name>
</gene>
<reference evidence="2" key="1">
    <citation type="journal article" date="2018" name="Nat. Plants">
        <title>Whole-genome landscape of Medicago truncatula symbiotic genes.</title>
        <authorList>
            <person name="Pecrix Y."/>
            <person name="Gamas P."/>
            <person name="Carrere S."/>
        </authorList>
    </citation>
    <scope>NUCLEOTIDE SEQUENCE</scope>
    <source>
        <tissue evidence="2">Leaves</tissue>
    </source>
</reference>
<proteinExistence type="predicted"/>
<feature type="chain" id="PRO_5017382586" description="Transmembrane protein" evidence="1">
    <location>
        <begin position="23"/>
        <end position="44"/>
    </location>
</feature>
<evidence type="ECO:0008006" key="3">
    <source>
        <dbReference type="Google" id="ProtNLM"/>
    </source>
</evidence>
<dbReference type="Gramene" id="rna40208">
    <property type="protein sequence ID" value="RHN45802.1"/>
    <property type="gene ID" value="gene40208"/>
</dbReference>
<dbReference type="EMBL" id="PSQE01000007">
    <property type="protein sequence ID" value="RHN45802.1"/>
    <property type="molecule type" value="Genomic_DNA"/>
</dbReference>
<sequence length="44" mass="5057">MSLMFFLSLSIFLLLLSQPAFAFRYDAHRPQYYQAHSSSLSSSP</sequence>
<feature type="signal peptide" evidence="1">
    <location>
        <begin position="1"/>
        <end position="22"/>
    </location>
</feature>
<comment type="caution">
    <text evidence="2">The sequence shown here is derived from an EMBL/GenBank/DDBJ whole genome shotgun (WGS) entry which is preliminary data.</text>
</comment>
<accession>A0A396GXH7</accession>
<dbReference type="Proteomes" id="UP000265566">
    <property type="component" value="Chromosome 7"/>
</dbReference>
<protein>
    <recommendedName>
        <fullName evidence="3">Transmembrane protein</fullName>
    </recommendedName>
</protein>
<keyword evidence="1" id="KW-0732">Signal</keyword>
<evidence type="ECO:0000256" key="1">
    <source>
        <dbReference type="SAM" id="SignalP"/>
    </source>
</evidence>